<keyword evidence="3" id="KW-1185">Reference proteome</keyword>
<accession>A0A9P7YI15</accession>
<organism evidence="2 3">
    <name type="scientific">Amylocarpus encephaloides</name>
    <dbReference type="NCBI Taxonomy" id="45428"/>
    <lineage>
        <taxon>Eukaryota</taxon>
        <taxon>Fungi</taxon>
        <taxon>Dikarya</taxon>
        <taxon>Ascomycota</taxon>
        <taxon>Pezizomycotina</taxon>
        <taxon>Leotiomycetes</taxon>
        <taxon>Helotiales</taxon>
        <taxon>Helotiales incertae sedis</taxon>
        <taxon>Amylocarpus</taxon>
    </lineage>
</organism>
<evidence type="ECO:0000313" key="3">
    <source>
        <dbReference type="Proteomes" id="UP000824998"/>
    </source>
</evidence>
<protein>
    <submittedName>
        <fullName evidence="2">Uncharacterized protein</fullName>
    </submittedName>
</protein>
<comment type="caution">
    <text evidence="2">The sequence shown here is derived from an EMBL/GenBank/DDBJ whole genome shotgun (WGS) entry which is preliminary data.</text>
</comment>
<evidence type="ECO:0000256" key="1">
    <source>
        <dbReference type="SAM" id="SignalP"/>
    </source>
</evidence>
<name>A0A9P7YI15_9HELO</name>
<sequence length="455" mass="47535">MMKCLFTMVALATAATATEKHEYPPLAVTSTVMTTTTVCPITSTYMENGSTKVVTTLTTSTLTITSCPGGQCGGATTLPRSPTTSMTSTGVTTTYTTVCPVTETKIVVGSTYYETYTTTSTFVTAVISTVQATATSPPITEQTGTTNYITSTSLCPVTETETVEGSTVTKIWTSTSLIITHIPKVIKSFETAPPATTTVGTLVLSTSTSICPYTTVETISGLPVTITSSSFSLIFTHVPQTQYSKTTVVPPPTTVETYVLSTSTSYCPVTEIQTISGSALTVINTITSLIEVKVPTTIASYTTLLSTNYLTSNVYQATTCIESFYITVSAASTMTIPTTITNIIKITDKYTVTSTYGVPTTAATVVVPITRATSIPTTKIVTIPSEQTYTQPSTIVNTIPVITESTYTGPPATAPSNFTTTAPPAPPLQSANVAVGPNRPISLALAGAMAVLALV</sequence>
<dbReference type="OrthoDB" id="3561626at2759"/>
<feature type="signal peptide" evidence="1">
    <location>
        <begin position="1"/>
        <end position="17"/>
    </location>
</feature>
<keyword evidence="1" id="KW-0732">Signal</keyword>
<proteinExistence type="predicted"/>
<gene>
    <name evidence="2" type="ORF">BJ875DRAFT_424802</name>
</gene>
<reference evidence="2" key="1">
    <citation type="journal article" date="2021" name="IMA Fungus">
        <title>Genomic characterization of three marine fungi, including Emericellopsis atlantica sp. nov. with signatures of a generalist lifestyle and marine biomass degradation.</title>
        <authorList>
            <person name="Hagestad O.C."/>
            <person name="Hou L."/>
            <person name="Andersen J.H."/>
            <person name="Hansen E.H."/>
            <person name="Altermark B."/>
            <person name="Li C."/>
            <person name="Kuhnert E."/>
            <person name="Cox R.J."/>
            <person name="Crous P.W."/>
            <person name="Spatafora J.W."/>
            <person name="Lail K."/>
            <person name="Amirebrahimi M."/>
            <person name="Lipzen A."/>
            <person name="Pangilinan J."/>
            <person name="Andreopoulos W."/>
            <person name="Hayes R.D."/>
            <person name="Ng V."/>
            <person name="Grigoriev I.V."/>
            <person name="Jackson S.A."/>
            <person name="Sutton T.D.S."/>
            <person name="Dobson A.D.W."/>
            <person name="Rama T."/>
        </authorList>
    </citation>
    <scope>NUCLEOTIDE SEQUENCE</scope>
    <source>
        <strain evidence="2">TRa018bII</strain>
    </source>
</reference>
<feature type="chain" id="PRO_5040487524" evidence="1">
    <location>
        <begin position="18"/>
        <end position="455"/>
    </location>
</feature>
<dbReference type="Proteomes" id="UP000824998">
    <property type="component" value="Unassembled WGS sequence"/>
</dbReference>
<evidence type="ECO:0000313" key="2">
    <source>
        <dbReference type="EMBL" id="KAG9233980.1"/>
    </source>
</evidence>
<dbReference type="AlphaFoldDB" id="A0A9P7YI15"/>
<dbReference type="EMBL" id="MU251479">
    <property type="protein sequence ID" value="KAG9233980.1"/>
    <property type="molecule type" value="Genomic_DNA"/>
</dbReference>